<proteinExistence type="predicted"/>
<dbReference type="AlphaFoldDB" id="A0A5C7J321"/>
<dbReference type="Gene3D" id="3.40.50.450">
    <property type="match status" value="1"/>
</dbReference>
<dbReference type="EMBL" id="SSDS01000107">
    <property type="protein sequence ID" value="TXG75769.1"/>
    <property type="molecule type" value="Genomic_DNA"/>
</dbReference>
<organism evidence="1 2">
    <name type="scientific">Candidatus Dojkabacteria bacterium</name>
    <dbReference type="NCBI Taxonomy" id="2099670"/>
    <lineage>
        <taxon>Bacteria</taxon>
        <taxon>Candidatus Dojkabacteria</taxon>
    </lineage>
</organism>
<evidence type="ECO:0000313" key="2">
    <source>
        <dbReference type="Proteomes" id="UP000321026"/>
    </source>
</evidence>
<accession>A0A5C7J321</accession>
<name>A0A5C7J321_9BACT</name>
<dbReference type="Proteomes" id="UP000321026">
    <property type="component" value="Unassembled WGS sequence"/>
</dbReference>
<comment type="caution">
    <text evidence="1">The sequence shown here is derived from an EMBL/GenBank/DDBJ whole genome shotgun (WGS) entry which is preliminary data.</text>
</comment>
<dbReference type="SUPFAM" id="SSF52309">
    <property type="entry name" value="N-(deoxy)ribosyltransferase-like"/>
    <property type="match status" value="1"/>
</dbReference>
<sequence length="164" mass="18341">MTSFYIATSLSRAHDHNRLRDALVSCGHRITYDWTMHGSVKTSTVQRLAEVAHNETAGLLSAEIVIVLLPGGYGTHAELGMAIASEKKTILHSTNEGIFKAGEKTCAFYHHRHVSQLICPLDDADAFLKAMKRKLGSHFRGHKFQPLSDQLRFSKSIDYESKIF</sequence>
<reference evidence="1 2" key="1">
    <citation type="submission" date="2018-09" db="EMBL/GenBank/DDBJ databases">
        <title>Metagenome Assembled Genomes from an Advanced Water Purification Facility.</title>
        <authorList>
            <person name="Stamps B.W."/>
            <person name="Spear J.R."/>
        </authorList>
    </citation>
    <scope>NUCLEOTIDE SEQUENCE [LARGE SCALE GENOMIC DNA]</scope>
    <source>
        <strain evidence="1">Bin_63_2</strain>
    </source>
</reference>
<gene>
    <name evidence="1" type="ORF">E6Q11_06740</name>
</gene>
<evidence type="ECO:0000313" key="1">
    <source>
        <dbReference type="EMBL" id="TXG75769.1"/>
    </source>
</evidence>
<evidence type="ECO:0008006" key="3">
    <source>
        <dbReference type="Google" id="ProtNLM"/>
    </source>
</evidence>
<protein>
    <recommendedName>
        <fullName evidence="3">DUF4062 domain-containing protein</fullName>
    </recommendedName>
</protein>